<name>A0A6J7SJV1_9ZZZZ</name>
<evidence type="ECO:0000313" key="1">
    <source>
        <dbReference type="EMBL" id="CAB5041281.1"/>
    </source>
</evidence>
<dbReference type="EMBL" id="CAFBPZ010000101">
    <property type="protein sequence ID" value="CAB5041281.1"/>
    <property type="molecule type" value="Genomic_DNA"/>
</dbReference>
<reference evidence="1" key="1">
    <citation type="submission" date="2020-05" db="EMBL/GenBank/DDBJ databases">
        <authorList>
            <person name="Chiriac C."/>
            <person name="Salcher M."/>
            <person name="Ghai R."/>
            <person name="Kavagutti S V."/>
        </authorList>
    </citation>
    <scope>NUCLEOTIDE SEQUENCE</scope>
</reference>
<accession>A0A6J7SJV1</accession>
<protein>
    <submittedName>
        <fullName evidence="1">Unannotated protein</fullName>
    </submittedName>
</protein>
<organism evidence="1">
    <name type="scientific">freshwater metagenome</name>
    <dbReference type="NCBI Taxonomy" id="449393"/>
    <lineage>
        <taxon>unclassified sequences</taxon>
        <taxon>metagenomes</taxon>
        <taxon>ecological metagenomes</taxon>
    </lineage>
</organism>
<proteinExistence type="predicted"/>
<sequence>MAVFTTLGTLGYGPLRKGWDESPSTLITAGMLISHDNLNAMIEDKTLINKYIGDNKLAVFLVPDGDLSVLSGKYQSVDASFVDWGIDFNLKARLLNKPVVVAYGLTPAKLPDATKVALHDYELREMNGRLMIYTPKPS</sequence>
<gene>
    <name evidence="1" type="ORF">UFOPK4237_01286</name>
</gene>
<dbReference type="AlphaFoldDB" id="A0A6J7SJV1"/>